<evidence type="ECO:0000313" key="8">
    <source>
        <dbReference type="Ensembl" id="ENSSMAP00000030778.2"/>
    </source>
</evidence>
<evidence type="ECO:0000256" key="1">
    <source>
        <dbReference type="ARBA" id="ARBA00004328"/>
    </source>
</evidence>
<sequence>MHLITGSCVLFLWIRALTSEKIADCTLDQFVKGPLYDSNFDTTDLEASYPAGKQLRVSCNIGFSGFFKLLCVEGEWHPRGTKCQARSCGHPGDAQFAEFHLEKGEDFVFGSQVAYTCHKGYQMVSRTNYRRCMAGGWDGVVPVCEAQQCPVIHVSNNVQVVGDPEEASYGNVVQFSCKSSSEVLIGSQEVYCNEFGEWSGEAPKCKAINCLVPVIENGYVPGNIQEYKEHEILHFVCDWGFKPTQGRPSKCTKLGIRAEWSPTPDCELIKCKLSIPRLEGTRYEPANRNVFSVGDTIRVRCGERYWISDPRQTSAQTTCKDDGEWTVEPVCKEVTCINRRDSRVNRWSVYWGQRLTQGVTVSYTCYPGYKRTNDATTATCTRDGWSPDPLCEEITCDRREIQNTVIVNHKDKYHHNEKANYVCNNGYKGSFHLNCRENGWNGYSQCTDCPRAEVPHGFAVGPYGGKLYYTCHDGYKLATKGWWGEATCIGTVWSGLDLCIANSSCGRVPLIPNSKMISLHNYGEGKSVQITCQGGYTAQVDRFTCMEGNWDTNGLSLDSICTRITGPPPKVVNAIVVTVYQSEYLSGSEVTYQCRYNYTMEGQATIKCDDGNWQQRNITCTQGHLIHFTCETGYISGLTIRYVCTSAENIYVFKLLMTLFFLSPPVKPCQLPDDTPNGHYQLTHGDDFVFGSTIKYFCNEGYHMVSKDDTRTCLLDKWTNHVPICDPLSCDPPPDDAEITVQGLPQNDDPVLPDRFLTFSCDGPGKQLNGSSRLICGNDGQWDKPFPSCEDISCKADEMDPNLRADGLLREHGKMKIGHRIIFHCEDGYSLEGAEQIQCLQTGQWNVPFPTCIGIPTLFIFTEVPFKVHIDTYVPGHQLTKGQKLRFSCSLRSHILRGKAEVECLAGGQWSDPFPTCGGKRILHWVVGNRRLFADGDTKESTQHRYSHNDKVEHICQPYYVMRGGPFKTCSNGEWTGDITCIRPCTVDREAMNKRNISFRYSRYDKLYATHDEEIEFRCNRGRKVGRVAMRQRCDDGAMELPSCY</sequence>
<evidence type="ECO:0000256" key="6">
    <source>
        <dbReference type="SAM" id="SignalP"/>
    </source>
</evidence>
<dbReference type="SMART" id="SM00032">
    <property type="entry name" value="CCP"/>
    <property type="match status" value="15"/>
</dbReference>
<dbReference type="PANTHER" id="PTHR45785:SF2">
    <property type="entry name" value="COMPLEMENT FACTOR H-RELATED"/>
    <property type="match status" value="1"/>
</dbReference>
<feature type="disulfide bond" evidence="5">
    <location>
        <begin position="698"/>
        <end position="725"/>
    </location>
</feature>
<dbReference type="Gene3D" id="2.10.70.10">
    <property type="entry name" value="Complement Module, domain 1"/>
    <property type="match status" value="14"/>
</dbReference>
<feature type="domain" description="Sushi" evidence="7">
    <location>
        <begin position="334"/>
        <end position="393"/>
    </location>
</feature>
<accession>A0A8D3B9S7</accession>
<reference evidence="8" key="2">
    <citation type="submission" date="2025-08" db="UniProtKB">
        <authorList>
            <consortium name="Ensembl"/>
        </authorList>
    </citation>
    <scope>IDENTIFICATION</scope>
</reference>
<evidence type="ECO:0000256" key="3">
    <source>
        <dbReference type="ARBA" id="ARBA00022729"/>
    </source>
</evidence>
<feature type="disulfide bond" evidence="5">
    <location>
        <begin position="825"/>
        <end position="852"/>
    </location>
</feature>
<protein>
    <recommendedName>
        <fullName evidence="7">Sushi domain-containing protein</fullName>
    </recommendedName>
</protein>
<evidence type="ECO:0000259" key="7">
    <source>
        <dbReference type="PROSITE" id="PS50923"/>
    </source>
</evidence>
<feature type="domain" description="Sushi" evidence="7">
    <location>
        <begin position="559"/>
        <end position="622"/>
    </location>
</feature>
<dbReference type="Ensembl" id="ENSSMAT00000031156.2">
    <property type="protein sequence ID" value="ENSSMAP00000030778.2"/>
    <property type="gene ID" value="ENSSMAG00000018628.2"/>
</dbReference>
<dbReference type="InterPro" id="IPR000436">
    <property type="entry name" value="Sushi_SCR_CCP_dom"/>
</dbReference>
<keyword evidence="4 5" id="KW-1015">Disulfide bond</keyword>
<dbReference type="SUPFAM" id="SSF57535">
    <property type="entry name" value="Complement control module/SCR domain"/>
    <property type="match status" value="14"/>
</dbReference>
<feature type="domain" description="Sushi" evidence="7">
    <location>
        <begin position="667"/>
        <end position="727"/>
    </location>
</feature>
<feature type="domain" description="Sushi" evidence="7">
    <location>
        <begin position="792"/>
        <end position="854"/>
    </location>
</feature>
<name>A0A8D3B9S7_SCOMX</name>
<dbReference type="Proteomes" id="UP000694558">
    <property type="component" value="Chromosome 12"/>
</dbReference>
<organism evidence="8 9">
    <name type="scientific">Scophthalmus maximus</name>
    <name type="common">Turbot</name>
    <name type="synonym">Psetta maxima</name>
    <dbReference type="NCBI Taxonomy" id="52904"/>
    <lineage>
        <taxon>Eukaryota</taxon>
        <taxon>Metazoa</taxon>
        <taxon>Chordata</taxon>
        <taxon>Craniata</taxon>
        <taxon>Vertebrata</taxon>
        <taxon>Euteleostomi</taxon>
        <taxon>Actinopterygii</taxon>
        <taxon>Neopterygii</taxon>
        <taxon>Teleostei</taxon>
        <taxon>Neoteleostei</taxon>
        <taxon>Acanthomorphata</taxon>
        <taxon>Carangaria</taxon>
        <taxon>Pleuronectiformes</taxon>
        <taxon>Pleuronectoidei</taxon>
        <taxon>Scophthalmidae</taxon>
        <taxon>Scophthalmus</taxon>
    </lineage>
</organism>
<dbReference type="AlphaFoldDB" id="A0A8D3B9S7"/>
<feature type="disulfide bond" evidence="5">
    <location>
        <begin position="117"/>
        <end position="144"/>
    </location>
</feature>
<evidence type="ECO:0000256" key="4">
    <source>
        <dbReference type="ARBA" id="ARBA00023157"/>
    </source>
</evidence>
<feature type="domain" description="Sushi" evidence="7">
    <location>
        <begin position="269"/>
        <end position="333"/>
    </location>
</feature>
<feature type="disulfide bond" evidence="5">
    <location>
        <begin position="149"/>
        <end position="192"/>
    </location>
</feature>
<evidence type="ECO:0000313" key="9">
    <source>
        <dbReference type="Proteomes" id="UP000694558"/>
    </source>
</evidence>
<comment type="subcellular location">
    <subcellularLocation>
        <location evidence="1">Virion</location>
    </subcellularLocation>
</comment>
<dbReference type="CDD" id="cd00033">
    <property type="entry name" value="CCP"/>
    <property type="match status" value="10"/>
</dbReference>
<evidence type="ECO:0000256" key="5">
    <source>
        <dbReference type="PROSITE-ProRule" id="PRU00302"/>
    </source>
</evidence>
<feature type="domain" description="Sushi" evidence="7">
    <location>
        <begin position="147"/>
        <end position="207"/>
    </location>
</feature>
<comment type="caution">
    <text evidence="5">Lacks conserved residue(s) required for the propagation of feature annotation.</text>
</comment>
<feature type="domain" description="Sushi" evidence="7">
    <location>
        <begin position="728"/>
        <end position="791"/>
    </location>
</feature>
<feature type="signal peptide" evidence="6">
    <location>
        <begin position="1"/>
        <end position="19"/>
    </location>
</feature>
<dbReference type="InterPro" id="IPR035976">
    <property type="entry name" value="Sushi/SCR/CCP_sf"/>
</dbReference>
<reference evidence="8" key="1">
    <citation type="submission" date="2023-05" db="EMBL/GenBank/DDBJ databases">
        <title>High-quality long-read genome of Scophthalmus maximus.</title>
        <authorList>
            <person name="Lien S."/>
            <person name="Martinez P."/>
        </authorList>
    </citation>
    <scope>NUCLEOTIDE SEQUENCE [LARGE SCALE GENOMIC DNA]</scope>
</reference>
<dbReference type="PANTHER" id="PTHR45785">
    <property type="entry name" value="COMPLEMENT FACTOR H-RELATED"/>
    <property type="match status" value="1"/>
</dbReference>
<dbReference type="GeneTree" id="ENSGT00940000154967"/>
<evidence type="ECO:0000256" key="2">
    <source>
        <dbReference type="ARBA" id="ARBA00022659"/>
    </source>
</evidence>
<feature type="domain" description="Sushi" evidence="7">
    <location>
        <begin position="915"/>
        <end position="983"/>
    </location>
</feature>
<feature type="domain" description="Sushi" evidence="7">
    <location>
        <begin position="208"/>
        <end position="268"/>
    </location>
</feature>
<dbReference type="Pfam" id="PF00084">
    <property type="entry name" value="Sushi"/>
    <property type="match status" value="9"/>
</dbReference>
<dbReference type="InterPro" id="IPR051503">
    <property type="entry name" value="ComplSys_Reg/VirEntry_Med"/>
</dbReference>
<keyword evidence="3 6" id="KW-0732">Signal</keyword>
<feature type="domain" description="Sushi" evidence="7">
    <location>
        <begin position="86"/>
        <end position="146"/>
    </location>
</feature>
<feature type="chain" id="PRO_5034121932" description="Sushi domain-containing protein" evidence="6">
    <location>
        <begin position="20"/>
        <end position="1045"/>
    </location>
</feature>
<proteinExistence type="predicted"/>
<keyword evidence="2 5" id="KW-0768">Sushi</keyword>
<dbReference type="PROSITE" id="PS50923">
    <property type="entry name" value="SUSHI"/>
    <property type="match status" value="10"/>
</dbReference>